<dbReference type="SUPFAM" id="SSF54893">
    <property type="entry name" value="Aspartate carbamoyltransferase, Regulatory-chain, N-terminal domain"/>
    <property type="match status" value="1"/>
</dbReference>
<dbReference type="Proteomes" id="UP000029579">
    <property type="component" value="Unassembled WGS sequence"/>
</dbReference>
<dbReference type="RefSeq" id="WP_004827357.1">
    <property type="nucleotide sequence ID" value="NZ_JRMW01000043.1"/>
</dbReference>
<evidence type="ECO:0000256" key="2">
    <source>
        <dbReference type="ARBA" id="ARBA00022833"/>
    </source>
</evidence>
<gene>
    <name evidence="6" type="ORF">HMPREF1630_08765</name>
</gene>
<accession>A0A095Y8V5</accession>
<dbReference type="Gene3D" id="3.30.70.140">
    <property type="entry name" value="Aspartate carbamoyltransferase regulatory subunit, N-terminal domain"/>
    <property type="match status" value="1"/>
</dbReference>
<evidence type="ECO:0000259" key="5">
    <source>
        <dbReference type="Pfam" id="PF02748"/>
    </source>
</evidence>
<dbReference type="PANTHER" id="PTHR35805">
    <property type="entry name" value="ASPARTATE CARBAMOYLTRANSFERASE REGULATORY CHAIN"/>
    <property type="match status" value="1"/>
</dbReference>
<keyword evidence="6" id="KW-0808">Transferase</keyword>
<protein>
    <submittedName>
        <fullName evidence="6">Aspartate carbamoyltransferase</fullName>
    </submittedName>
</protein>
<dbReference type="InterPro" id="IPR036792">
    <property type="entry name" value="Asp_carbatrfase_reg_C_sf"/>
</dbReference>
<dbReference type="NCBIfam" id="NF002063">
    <property type="entry name" value="PRK00893.1-3"/>
    <property type="match status" value="1"/>
</dbReference>
<feature type="domain" description="Aspartate carbamoyltransferase regulatory subunit N-terminal" evidence="4">
    <location>
        <begin position="3"/>
        <end position="90"/>
    </location>
</feature>
<dbReference type="OrthoDB" id="5599321at2"/>
<dbReference type="eggNOG" id="COG1781">
    <property type="taxonomic scope" value="Bacteria"/>
</dbReference>
<dbReference type="AlphaFoldDB" id="A0A095Y8V5"/>
<dbReference type="GO" id="GO:0046872">
    <property type="term" value="F:metal ion binding"/>
    <property type="evidence" value="ECO:0007669"/>
    <property type="project" value="UniProtKB-KW"/>
</dbReference>
<keyword evidence="1" id="KW-0479">Metal-binding</keyword>
<dbReference type="Pfam" id="PF01948">
    <property type="entry name" value="PyrI"/>
    <property type="match status" value="1"/>
</dbReference>
<dbReference type="GO" id="GO:0009347">
    <property type="term" value="C:aspartate carbamoyltransferase complex"/>
    <property type="evidence" value="ECO:0007669"/>
    <property type="project" value="InterPro"/>
</dbReference>
<evidence type="ECO:0000259" key="4">
    <source>
        <dbReference type="Pfam" id="PF01948"/>
    </source>
</evidence>
<name>A0A095Y8V5_9FIRM</name>
<dbReference type="SUPFAM" id="SSF57825">
    <property type="entry name" value="Aspartate carbamoyltransferase, Regulatory-chain, C-terminal domain"/>
    <property type="match status" value="1"/>
</dbReference>
<dbReference type="Gene3D" id="2.30.30.20">
    <property type="entry name" value="Aspartate carbamoyltransferase regulatory subunit, C-terminal domain"/>
    <property type="match status" value="1"/>
</dbReference>
<dbReference type="EMBL" id="JRMW01000043">
    <property type="protein sequence ID" value="KGF03072.1"/>
    <property type="molecule type" value="Genomic_DNA"/>
</dbReference>
<dbReference type="PANTHER" id="PTHR35805:SF1">
    <property type="entry name" value="ASPARTATE CARBAMOYLTRANSFERASE REGULATORY CHAIN"/>
    <property type="match status" value="1"/>
</dbReference>
<organism evidence="6 7">
    <name type="scientific">Anaerococcus lactolyticus S7-1-13</name>
    <dbReference type="NCBI Taxonomy" id="1284686"/>
    <lineage>
        <taxon>Bacteria</taxon>
        <taxon>Bacillati</taxon>
        <taxon>Bacillota</taxon>
        <taxon>Tissierellia</taxon>
        <taxon>Tissierellales</taxon>
        <taxon>Peptoniphilaceae</taxon>
        <taxon>Anaerococcus</taxon>
    </lineage>
</organism>
<dbReference type="InterPro" id="IPR020542">
    <property type="entry name" value="Asp_carbamoyltrfase_reg_C"/>
</dbReference>
<dbReference type="GO" id="GO:0006207">
    <property type="term" value="P:'de novo' pyrimidine nucleobase biosynthetic process"/>
    <property type="evidence" value="ECO:0007669"/>
    <property type="project" value="InterPro"/>
</dbReference>
<comment type="caution">
    <text evidence="6">The sequence shown here is derived from an EMBL/GenBank/DDBJ whole genome shotgun (WGS) entry which is preliminary data.</text>
</comment>
<dbReference type="InterPro" id="IPR036793">
    <property type="entry name" value="Asp_carbatrfase_reg_N_sf"/>
</dbReference>
<keyword evidence="2" id="KW-0862">Zinc</keyword>
<evidence type="ECO:0000313" key="6">
    <source>
        <dbReference type="EMBL" id="KGF03072.1"/>
    </source>
</evidence>
<dbReference type="GO" id="GO:0016740">
    <property type="term" value="F:transferase activity"/>
    <property type="evidence" value="ECO:0007669"/>
    <property type="project" value="UniProtKB-KW"/>
</dbReference>
<evidence type="ECO:0000313" key="7">
    <source>
        <dbReference type="Proteomes" id="UP000029579"/>
    </source>
</evidence>
<dbReference type="InterPro" id="IPR002801">
    <property type="entry name" value="Asp_carbamoylTrfase_reg"/>
</dbReference>
<proteinExistence type="predicted"/>
<feature type="domain" description="Aspartate carbamoyltransferase regulatory subunit C-terminal" evidence="5">
    <location>
        <begin position="98"/>
        <end position="141"/>
    </location>
</feature>
<evidence type="ECO:0000256" key="1">
    <source>
        <dbReference type="ARBA" id="ARBA00022723"/>
    </source>
</evidence>
<dbReference type="GO" id="GO:0006221">
    <property type="term" value="P:pyrimidine nucleotide biosynthetic process"/>
    <property type="evidence" value="ECO:0007669"/>
    <property type="project" value="UniProtKB-KW"/>
</dbReference>
<dbReference type="Pfam" id="PF02748">
    <property type="entry name" value="PyrI_C"/>
    <property type="match status" value="1"/>
</dbReference>
<reference evidence="6 7" key="1">
    <citation type="submission" date="2014-07" db="EMBL/GenBank/DDBJ databases">
        <authorList>
            <person name="McCorrison J."/>
            <person name="Sanka R."/>
            <person name="Torralba M."/>
            <person name="Gillis M."/>
            <person name="Haft D.H."/>
            <person name="Methe B."/>
            <person name="Sutton G."/>
            <person name="Nelson K.E."/>
        </authorList>
    </citation>
    <scope>NUCLEOTIDE SEQUENCE [LARGE SCALE GENOMIC DNA]</scope>
    <source>
        <strain evidence="6 7">S7-1-13</strain>
    </source>
</reference>
<dbReference type="InterPro" id="IPR020545">
    <property type="entry name" value="Asp_carbamoyltransf_reg_N"/>
</dbReference>
<evidence type="ECO:0000256" key="3">
    <source>
        <dbReference type="ARBA" id="ARBA00022975"/>
    </source>
</evidence>
<sequence length="142" mass="15975">MIEITSIKDGIVIDHIRAGLGMQIYNLLDLKDLKDEVAIILNASSTRFGKKDILKIANNIDINLDAVSIIDPTATVNIIENEKVVKKLELKLPEKAIDILTCQNPKCVSTTEREVQSEFILINKEEKTYKCAFCGHIYDVEE</sequence>
<keyword evidence="3" id="KW-0665">Pyrimidine biosynthesis</keyword>